<sequence>MRRASTLAFWQNTKRGSPQLVLKSIRTRSRPPPPFRPVPALHASLTIRPHPVLNLTLRTRPLPVLNPLLPQLVRTVGRLYCTRGTISPRAKRRAILTGRPWRRLSSTMVARSRVRSNANGTEIASAYYTTRAGMILRAMTMLQWFRNTFQTVPMICKHYGIDMMGTTSEQVRS</sequence>
<evidence type="ECO:0000313" key="2">
    <source>
        <dbReference type="Proteomes" id="UP000800036"/>
    </source>
</evidence>
<reference evidence="1" key="1">
    <citation type="journal article" date="2020" name="Stud. Mycol.">
        <title>101 Dothideomycetes genomes: a test case for predicting lifestyles and emergence of pathogens.</title>
        <authorList>
            <person name="Haridas S."/>
            <person name="Albert R."/>
            <person name="Binder M."/>
            <person name="Bloem J."/>
            <person name="Labutti K."/>
            <person name="Salamov A."/>
            <person name="Andreopoulos B."/>
            <person name="Baker S."/>
            <person name="Barry K."/>
            <person name="Bills G."/>
            <person name="Bluhm B."/>
            <person name="Cannon C."/>
            <person name="Castanera R."/>
            <person name="Culley D."/>
            <person name="Daum C."/>
            <person name="Ezra D."/>
            <person name="Gonzalez J."/>
            <person name="Henrissat B."/>
            <person name="Kuo A."/>
            <person name="Liang C."/>
            <person name="Lipzen A."/>
            <person name="Lutzoni F."/>
            <person name="Magnuson J."/>
            <person name="Mondo S."/>
            <person name="Nolan M."/>
            <person name="Ohm R."/>
            <person name="Pangilinan J."/>
            <person name="Park H.-J."/>
            <person name="Ramirez L."/>
            <person name="Alfaro M."/>
            <person name="Sun H."/>
            <person name="Tritt A."/>
            <person name="Yoshinaga Y."/>
            <person name="Zwiers L.-H."/>
            <person name="Turgeon B."/>
            <person name="Goodwin S."/>
            <person name="Spatafora J."/>
            <person name="Crous P."/>
            <person name="Grigoriev I."/>
        </authorList>
    </citation>
    <scope>NUCLEOTIDE SEQUENCE</scope>
    <source>
        <strain evidence="1">CBS 107.79</strain>
    </source>
</reference>
<organism evidence="1 2">
    <name type="scientific">Bimuria novae-zelandiae CBS 107.79</name>
    <dbReference type="NCBI Taxonomy" id="1447943"/>
    <lineage>
        <taxon>Eukaryota</taxon>
        <taxon>Fungi</taxon>
        <taxon>Dikarya</taxon>
        <taxon>Ascomycota</taxon>
        <taxon>Pezizomycotina</taxon>
        <taxon>Dothideomycetes</taxon>
        <taxon>Pleosporomycetidae</taxon>
        <taxon>Pleosporales</taxon>
        <taxon>Massarineae</taxon>
        <taxon>Didymosphaeriaceae</taxon>
        <taxon>Bimuria</taxon>
    </lineage>
</organism>
<dbReference type="Proteomes" id="UP000800036">
    <property type="component" value="Unassembled WGS sequence"/>
</dbReference>
<name>A0A6A5VJI4_9PLEO</name>
<keyword evidence="2" id="KW-1185">Reference proteome</keyword>
<protein>
    <submittedName>
        <fullName evidence="1">Uncharacterized protein</fullName>
    </submittedName>
</protein>
<dbReference type="AlphaFoldDB" id="A0A6A5VJI4"/>
<gene>
    <name evidence="1" type="ORF">BU23DRAFT_12683</name>
</gene>
<accession>A0A6A5VJI4</accession>
<evidence type="ECO:0000313" key="1">
    <source>
        <dbReference type="EMBL" id="KAF1976810.1"/>
    </source>
</evidence>
<dbReference type="EMBL" id="ML976665">
    <property type="protein sequence ID" value="KAF1976810.1"/>
    <property type="molecule type" value="Genomic_DNA"/>
</dbReference>
<proteinExistence type="predicted"/>